<protein>
    <submittedName>
        <fullName evidence="2">Uncharacterized protein</fullName>
    </submittedName>
</protein>
<gene>
    <name evidence="2" type="ORF">LCGC14_0051950</name>
</gene>
<organism evidence="2">
    <name type="scientific">marine sediment metagenome</name>
    <dbReference type="NCBI Taxonomy" id="412755"/>
    <lineage>
        <taxon>unclassified sequences</taxon>
        <taxon>metagenomes</taxon>
        <taxon>ecological metagenomes</taxon>
    </lineage>
</organism>
<keyword evidence="1" id="KW-0472">Membrane</keyword>
<name>A0A0F9W6H6_9ZZZZ</name>
<sequence>MNYLIFIIIGILGAWLTFFLSERLKQGPVRSSAILSLIVSLFFYCFPDLCNAYLTKNIPFVFIGSTFIGMVSPLSRGNYIRLAVAASLFGIIYVNKAHFFEGYGGALGALAFIALLSSMGFSVIISRSPRLKKGIVKARKKVSRQGK</sequence>
<feature type="transmembrane region" description="Helical" evidence="1">
    <location>
        <begin position="106"/>
        <end position="125"/>
    </location>
</feature>
<feature type="transmembrane region" description="Helical" evidence="1">
    <location>
        <begin position="6"/>
        <end position="21"/>
    </location>
</feature>
<comment type="caution">
    <text evidence="2">The sequence shown here is derived from an EMBL/GenBank/DDBJ whole genome shotgun (WGS) entry which is preliminary data.</text>
</comment>
<accession>A0A0F9W6H6</accession>
<proteinExistence type="predicted"/>
<feature type="transmembrane region" description="Helical" evidence="1">
    <location>
        <begin position="60"/>
        <end position="75"/>
    </location>
</feature>
<dbReference type="AlphaFoldDB" id="A0A0F9W6H6"/>
<dbReference type="EMBL" id="LAZR01000011">
    <property type="protein sequence ID" value="KKO07853.1"/>
    <property type="molecule type" value="Genomic_DNA"/>
</dbReference>
<evidence type="ECO:0000256" key="1">
    <source>
        <dbReference type="SAM" id="Phobius"/>
    </source>
</evidence>
<keyword evidence="1" id="KW-0812">Transmembrane</keyword>
<feature type="transmembrane region" description="Helical" evidence="1">
    <location>
        <begin position="33"/>
        <end position="54"/>
    </location>
</feature>
<keyword evidence="1" id="KW-1133">Transmembrane helix</keyword>
<reference evidence="2" key="1">
    <citation type="journal article" date="2015" name="Nature">
        <title>Complex archaea that bridge the gap between prokaryotes and eukaryotes.</title>
        <authorList>
            <person name="Spang A."/>
            <person name="Saw J.H."/>
            <person name="Jorgensen S.L."/>
            <person name="Zaremba-Niedzwiedzka K."/>
            <person name="Martijn J."/>
            <person name="Lind A.E."/>
            <person name="van Eijk R."/>
            <person name="Schleper C."/>
            <person name="Guy L."/>
            <person name="Ettema T.J."/>
        </authorList>
    </citation>
    <scope>NUCLEOTIDE SEQUENCE</scope>
</reference>
<evidence type="ECO:0000313" key="2">
    <source>
        <dbReference type="EMBL" id="KKO07853.1"/>
    </source>
</evidence>